<organism evidence="1 2">
    <name type="scientific">Neurospora hispaniola</name>
    <dbReference type="NCBI Taxonomy" id="588809"/>
    <lineage>
        <taxon>Eukaryota</taxon>
        <taxon>Fungi</taxon>
        <taxon>Dikarya</taxon>
        <taxon>Ascomycota</taxon>
        <taxon>Pezizomycotina</taxon>
        <taxon>Sordariomycetes</taxon>
        <taxon>Sordariomycetidae</taxon>
        <taxon>Sordariales</taxon>
        <taxon>Sordariaceae</taxon>
        <taxon>Neurospora</taxon>
    </lineage>
</organism>
<dbReference type="AlphaFoldDB" id="A0AAJ0I831"/>
<comment type="caution">
    <text evidence="1">The sequence shown here is derived from an EMBL/GenBank/DDBJ whole genome shotgun (WGS) entry which is preliminary data.</text>
</comment>
<protein>
    <submittedName>
        <fullName evidence="1">Uncharacterized protein</fullName>
    </submittedName>
</protein>
<dbReference type="GeneID" id="87876544"/>
<reference evidence="1 2" key="1">
    <citation type="journal article" date="2023" name="Mol. Phylogenet. Evol.">
        <title>Genome-scale phylogeny and comparative genomics of the fungal order Sordariales.</title>
        <authorList>
            <person name="Hensen N."/>
            <person name="Bonometti L."/>
            <person name="Westerberg I."/>
            <person name="Brannstrom I.O."/>
            <person name="Guillou S."/>
            <person name="Cros-Aarteil S."/>
            <person name="Calhoun S."/>
            <person name="Haridas S."/>
            <person name="Kuo A."/>
            <person name="Mondo S."/>
            <person name="Pangilinan J."/>
            <person name="Riley R."/>
            <person name="LaButti K."/>
            <person name="Andreopoulos B."/>
            <person name="Lipzen A."/>
            <person name="Chen C."/>
            <person name="Yan M."/>
            <person name="Daum C."/>
            <person name="Ng V."/>
            <person name="Clum A."/>
            <person name="Steindorff A."/>
            <person name="Ohm R.A."/>
            <person name="Martin F."/>
            <person name="Silar P."/>
            <person name="Natvig D.O."/>
            <person name="Lalanne C."/>
            <person name="Gautier V."/>
            <person name="Ament-Velasquez S.L."/>
            <person name="Kruys A."/>
            <person name="Hutchinson M.I."/>
            <person name="Powell A.J."/>
            <person name="Barry K."/>
            <person name="Miller A.N."/>
            <person name="Grigoriev I.V."/>
            <person name="Debuchy R."/>
            <person name="Gladieux P."/>
            <person name="Hiltunen Thoren M."/>
            <person name="Johannesson H."/>
        </authorList>
    </citation>
    <scope>NUCLEOTIDE SEQUENCE [LARGE SCALE GENOMIC DNA]</scope>
    <source>
        <strain evidence="1 2">FGSC 10403</strain>
    </source>
</reference>
<dbReference type="RefSeq" id="XP_062693073.1">
    <property type="nucleotide sequence ID" value="XM_062838922.1"/>
</dbReference>
<proteinExistence type="predicted"/>
<evidence type="ECO:0000313" key="1">
    <source>
        <dbReference type="EMBL" id="KAK3492615.1"/>
    </source>
</evidence>
<keyword evidence="2" id="KW-1185">Reference proteome</keyword>
<evidence type="ECO:0000313" key="2">
    <source>
        <dbReference type="Proteomes" id="UP001285908"/>
    </source>
</evidence>
<accession>A0AAJ0I831</accession>
<name>A0AAJ0I831_9PEZI</name>
<gene>
    <name evidence="1" type="ORF">B0T23DRAFT_404646</name>
</gene>
<sequence>MTNVDHAVYQYLEPSGPACDGSCVFERSTKHQQGKRIVIMVIIVVLGANDVEAVVRACHLSKSGLIRGCKTSDVLRNIYSLIRQYLRSVCPN</sequence>
<dbReference type="EMBL" id="JAULSX010000004">
    <property type="protein sequence ID" value="KAK3492615.1"/>
    <property type="molecule type" value="Genomic_DNA"/>
</dbReference>
<dbReference type="Proteomes" id="UP001285908">
    <property type="component" value="Unassembled WGS sequence"/>
</dbReference>